<dbReference type="SUPFAM" id="SSF103473">
    <property type="entry name" value="MFS general substrate transporter"/>
    <property type="match status" value="1"/>
</dbReference>
<name>A0A835FMC2_9POAL</name>
<evidence type="ECO:0000256" key="4">
    <source>
        <dbReference type="ARBA" id="ARBA00022989"/>
    </source>
</evidence>
<dbReference type="GO" id="GO:0016020">
    <property type="term" value="C:membrane"/>
    <property type="evidence" value="ECO:0007669"/>
    <property type="project" value="UniProtKB-SubCell"/>
</dbReference>
<evidence type="ECO:0000256" key="2">
    <source>
        <dbReference type="ARBA" id="ARBA00005982"/>
    </source>
</evidence>
<feature type="transmembrane region" description="Helical" evidence="6">
    <location>
        <begin position="314"/>
        <end position="337"/>
    </location>
</feature>
<reference evidence="7" key="1">
    <citation type="submission" date="2020-07" db="EMBL/GenBank/DDBJ databases">
        <title>Genome sequence and genetic diversity analysis of an under-domesticated orphan crop, white fonio (Digitaria exilis).</title>
        <authorList>
            <person name="Bennetzen J.L."/>
            <person name="Chen S."/>
            <person name="Ma X."/>
            <person name="Wang X."/>
            <person name="Yssel A.E.J."/>
            <person name="Chaluvadi S.R."/>
            <person name="Johnson M."/>
            <person name="Gangashetty P."/>
            <person name="Hamidou F."/>
            <person name="Sanogo M.D."/>
            <person name="Zwaenepoel A."/>
            <person name="Wallace J."/>
            <person name="Van De Peer Y."/>
            <person name="Van Deynze A."/>
        </authorList>
    </citation>
    <scope>NUCLEOTIDE SEQUENCE</scope>
    <source>
        <tissue evidence="7">Leaves</tissue>
    </source>
</reference>
<dbReference type="InterPro" id="IPR036259">
    <property type="entry name" value="MFS_trans_sf"/>
</dbReference>
<dbReference type="GO" id="GO:0022857">
    <property type="term" value="F:transmembrane transporter activity"/>
    <property type="evidence" value="ECO:0007669"/>
    <property type="project" value="InterPro"/>
</dbReference>
<evidence type="ECO:0000256" key="3">
    <source>
        <dbReference type="ARBA" id="ARBA00022692"/>
    </source>
</evidence>
<dbReference type="Pfam" id="PF00854">
    <property type="entry name" value="PTR2"/>
    <property type="match status" value="1"/>
</dbReference>
<proteinExistence type="inferred from homology"/>
<dbReference type="EMBL" id="JACEFO010000575">
    <property type="protein sequence ID" value="KAF8765309.1"/>
    <property type="molecule type" value="Genomic_DNA"/>
</dbReference>
<evidence type="ECO:0000313" key="8">
    <source>
        <dbReference type="Proteomes" id="UP000636709"/>
    </source>
</evidence>
<dbReference type="PANTHER" id="PTHR11654">
    <property type="entry name" value="OLIGOPEPTIDE TRANSPORTER-RELATED"/>
    <property type="match status" value="1"/>
</dbReference>
<sequence length="403" mass="44139">MNMVSYLRGTMNMGVAAASTTTTIFVAVLQMFTIPAAFIADSYIKRFYTVLIFAPIEILVLNWIYFTSHPGPCTLSAPTTMPSSQHTCEAVHCSNLSLLLLGIYMICIGEGAIRACLPALGGDQFDKSDPIEQRLEASFFNWYTFAVSFGGFVGLLFIVWVKNNKGWDVGFAVCAGIVLLGLVVWAAGFPFYRNRLPSGSPITRIFQVLVAAFRKRNHQLIDNPNGLNQITGDNDKGVEVLGRTKGLECLDKAAIDNGQRGPWSLCTVHQVEETKIVMRMIPIFITSALGYMPASIILTFTVQKGNTMNTKLGTINVSPATLFIIPTIFQLVILVVYDRFIVPFLRKKTGYVGGVTHLQRIGIGFVAAMMASVVAAIVEMKRKRIAEENGLMDSPAAVPLSVF</sequence>
<evidence type="ECO:0000256" key="6">
    <source>
        <dbReference type="SAM" id="Phobius"/>
    </source>
</evidence>
<gene>
    <name evidence="7" type="ORF">HU200_008682</name>
</gene>
<protein>
    <submittedName>
        <fullName evidence="7">Uncharacterized protein</fullName>
    </submittedName>
</protein>
<feature type="transmembrane region" description="Helical" evidence="6">
    <location>
        <begin position="142"/>
        <end position="162"/>
    </location>
</feature>
<accession>A0A835FMC2</accession>
<dbReference type="Gene3D" id="1.20.1250.20">
    <property type="entry name" value="MFS general substrate transporter like domains"/>
    <property type="match status" value="1"/>
</dbReference>
<feature type="transmembrane region" description="Helical" evidence="6">
    <location>
        <begin position="15"/>
        <end position="40"/>
    </location>
</feature>
<keyword evidence="3 6" id="KW-0812">Transmembrane</keyword>
<feature type="transmembrane region" description="Helical" evidence="6">
    <location>
        <begin position="280"/>
        <end position="302"/>
    </location>
</feature>
<comment type="caution">
    <text evidence="7">The sequence shown here is derived from an EMBL/GenBank/DDBJ whole genome shotgun (WGS) entry which is preliminary data.</text>
</comment>
<comment type="subcellular location">
    <subcellularLocation>
        <location evidence="1">Membrane</location>
        <topology evidence="1">Multi-pass membrane protein</topology>
    </subcellularLocation>
</comment>
<organism evidence="7 8">
    <name type="scientific">Digitaria exilis</name>
    <dbReference type="NCBI Taxonomy" id="1010633"/>
    <lineage>
        <taxon>Eukaryota</taxon>
        <taxon>Viridiplantae</taxon>
        <taxon>Streptophyta</taxon>
        <taxon>Embryophyta</taxon>
        <taxon>Tracheophyta</taxon>
        <taxon>Spermatophyta</taxon>
        <taxon>Magnoliopsida</taxon>
        <taxon>Liliopsida</taxon>
        <taxon>Poales</taxon>
        <taxon>Poaceae</taxon>
        <taxon>PACMAD clade</taxon>
        <taxon>Panicoideae</taxon>
        <taxon>Panicodae</taxon>
        <taxon>Paniceae</taxon>
        <taxon>Anthephorinae</taxon>
        <taxon>Digitaria</taxon>
    </lineage>
</organism>
<dbReference type="AlphaFoldDB" id="A0A835FMC2"/>
<evidence type="ECO:0000256" key="5">
    <source>
        <dbReference type="ARBA" id="ARBA00023136"/>
    </source>
</evidence>
<keyword evidence="5 6" id="KW-0472">Membrane</keyword>
<evidence type="ECO:0000256" key="1">
    <source>
        <dbReference type="ARBA" id="ARBA00004141"/>
    </source>
</evidence>
<comment type="similarity">
    <text evidence="2">Belongs to the major facilitator superfamily. Proton-dependent oligopeptide transporter (POT/PTR) (TC 2.A.17) family.</text>
</comment>
<dbReference type="OrthoDB" id="8904098at2759"/>
<keyword evidence="4 6" id="KW-1133">Transmembrane helix</keyword>
<feature type="transmembrane region" description="Helical" evidence="6">
    <location>
        <begin position="357"/>
        <end position="378"/>
    </location>
</feature>
<keyword evidence="8" id="KW-1185">Reference proteome</keyword>
<dbReference type="InterPro" id="IPR000109">
    <property type="entry name" value="POT_fam"/>
</dbReference>
<feature type="transmembrane region" description="Helical" evidence="6">
    <location>
        <begin position="47"/>
        <end position="66"/>
    </location>
</feature>
<feature type="transmembrane region" description="Helical" evidence="6">
    <location>
        <begin position="169"/>
        <end position="192"/>
    </location>
</feature>
<dbReference type="Proteomes" id="UP000636709">
    <property type="component" value="Unassembled WGS sequence"/>
</dbReference>
<evidence type="ECO:0000313" key="7">
    <source>
        <dbReference type="EMBL" id="KAF8765309.1"/>
    </source>
</evidence>